<dbReference type="AlphaFoldDB" id="A0A1S2VBA7"/>
<reference evidence="1 2" key="1">
    <citation type="submission" date="2016-10" db="EMBL/GenBank/DDBJ databases">
        <title>Arsenicibacter rosenii gen. nov., sp. nov., an efficient arsenic-methylating bacterium isolated from an arsenic-contaminated paddy soil.</title>
        <authorList>
            <person name="Huang K."/>
        </authorList>
    </citation>
    <scope>NUCLEOTIDE SEQUENCE [LARGE SCALE GENOMIC DNA]</scope>
    <source>
        <strain evidence="1 2">SM-1</strain>
    </source>
</reference>
<proteinExistence type="predicted"/>
<evidence type="ECO:0000313" key="2">
    <source>
        <dbReference type="Proteomes" id="UP000181790"/>
    </source>
</evidence>
<protein>
    <submittedName>
        <fullName evidence="1">Uncharacterized protein</fullName>
    </submittedName>
</protein>
<dbReference type="PROSITE" id="PS51257">
    <property type="entry name" value="PROKAR_LIPOPROTEIN"/>
    <property type="match status" value="1"/>
</dbReference>
<dbReference type="RefSeq" id="WP_071506279.1">
    <property type="nucleotide sequence ID" value="NZ_MORL01000029.1"/>
</dbReference>
<dbReference type="Proteomes" id="UP000181790">
    <property type="component" value="Unassembled WGS sequence"/>
</dbReference>
<sequence length="815" mass="91060">MRLSNPFSALSRKTALAFAILLGFACGPGPSDINEFMSFFMPESSNAKPEDQLYFFSPQIYNTPENGLPVDNDSLVVDESTQAWAAYLKNALPAPEIRQSLYKGSTALSRYLQTNNAPAHAYLTFLTDTQQAAPESEDPWTPAKADTTRLTALLEQAKTAYASAADPFLKERYGFQAVKLADQIGDPAQSQTLYDQFIKPLTRKSYVSDWALCRRAGASLALGDTARAIYEFAQVFDRCPSRRREAEASLRIHGLRFTEKALGLAQTDQEKAAVYALCAIQPKQDALSFLEEIVKLTPQNPLIELIFAREINRNEYYFFTEGNPVYAYDEASRRDSIAFTKRRTETDSYSGKLKAFALDAAGNKQLSQQNAGSPAFFLTAAAYLDYLRKDYASAGKTLEQAEQMPTGNETLKKQIAVQQMLLLAAQPEKITPETESKLIGYLERFGKTASFRLNNAFVRACQQFASRYKGSAASESSSWGWLTSCMGSKKEAASDADIAKAFLLTMLTTHELATDQAYFMNNTDQLIIEDSTSAATAQKVVSFAMQPSATDFDKRLLKLTGFDNDYLYAFLGRRLMAEQQYNAAAEAFAKVSEKTWKDEPFTLYFTVNPFTINLPDEKTDNPYTPVTFARRMAELETQAKQASGDQAAELYYQLGCGAYNLSWHGNAWLLVHRFRSGVEPNVYIYMPYGGQTDRIGLERLANDNYYTTAAAQRYFGQSAKAAKNPELAARSLYMTARCEEHAFLARKAVEQAQRGFDADPALFNKSMDSLRQGQYATYFNQYRQQYTKSSFHADMVRECALYSAFLAGETAHAGE</sequence>
<gene>
    <name evidence="1" type="ORF">BLX24_26610</name>
</gene>
<evidence type="ECO:0000313" key="1">
    <source>
        <dbReference type="EMBL" id="OIN56037.1"/>
    </source>
</evidence>
<keyword evidence="2" id="KW-1185">Reference proteome</keyword>
<comment type="caution">
    <text evidence="1">The sequence shown here is derived from an EMBL/GenBank/DDBJ whole genome shotgun (WGS) entry which is preliminary data.</text>
</comment>
<dbReference type="EMBL" id="MORL01000029">
    <property type="protein sequence ID" value="OIN56037.1"/>
    <property type="molecule type" value="Genomic_DNA"/>
</dbReference>
<accession>A0A1S2VBA7</accession>
<dbReference type="OrthoDB" id="605297at2"/>
<organism evidence="1 2">
    <name type="scientific">Arsenicibacter rosenii</name>
    <dbReference type="NCBI Taxonomy" id="1750698"/>
    <lineage>
        <taxon>Bacteria</taxon>
        <taxon>Pseudomonadati</taxon>
        <taxon>Bacteroidota</taxon>
        <taxon>Cytophagia</taxon>
        <taxon>Cytophagales</taxon>
        <taxon>Spirosomataceae</taxon>
        <taxon>Arsenicibacter</taxon>
    </lineage>
</organism>
<name>A0A1S2VBA7_9BACT</name>